<dbReference type="RefSeq" id="WP_259966285.1">
    <property type="nucleotide sequence ID" value="NZ_CP081056.1"/>
</dbReference>
<protein>
    <submittedName>
        <fullName evidence="3">Plasmid partitioning protein RepB</fullName>
    </submittedName>
</protein>
<dbReference type="SUPFAM" id="SSF110849">
    <property type="entry name" value="ParB/Sulfiredoxin"/>
    <property type="match status" value="1"/>
</dbReference>
<dbReference type="InterPro" id="IPR036086">
    <property type="entry name" value="ParB/Sulfiredoxin_sf"/>
</dbReference>
<organism evidence="3 4">
    <name type="scientific">Leisingera aquaemixtae</name>
    <dbReference type="NCBI Taxonomy" id="1396826"/>
    <lineage>
        <taxon>Bacteria</taxon>
        <taxon>Pseudomonadati</taxon>
        <taxon>Pseudomonadota</taxon>
        <taxon>Alphaproteobacteria</taxon>
        <taxon>Rhodobacterales</taxon>
        <taxon>Roseobacteraceae</taxon>
        <taxon>Leisingera</taxon>
    </lineage>
</organism>
<dbReference type="InterPro" id="IPR037972">
    <property type="entry name" value="RepB_N"/>
</dbReference>
<keyword evidence="4" id="KW-1185">Reference proteome</keyword>
<reference evidence="3" key="1">
    <citation type="submission" date="2021-08" db="EMBL/GenBank/DDBJ databases">
        <authorList>
            <person name="Nwanade C."/>
            <person name="Wang M."/>
            <person name="Masoudi A."/>
            <person name="Yu Z."/>
            <person name="Liu J."/>
        </authorList>
    </citation>
    <scope>NUCLEOTIDE SEQUENCE</scope>
    <source>
        <strain evidence="3">S166</strain>
        <plasmid evidence="3">unnamed5</plasmid>
    </source>
</reference>
<dbReference type="NCBIfam" id="TIGR00180">
    <property type="entry name" value="parB_part"/>
    <property type="match status" value="1"/>
</dbReference>
<dbReference type="InterPro" id="IPR003115">
    <property type="entry name" value="ParB_N"/>
</dbReference>
<evidence type="ECO:0000259" key="2">
    <source>
        <dbReference type="SMART" id="SM00470"/>
    </source>
</evidence>
<dbReference type="InterPro" id="IPR004437">
    <property type="entry name" value="ParB/RepB/Spo0J"/>
</dbReference>
<gene>
    <name evidence="3" type="primary">repB</name>
    <name evidence="3" type="ORF">K3718_21000</name>
</gene>
<dbReference type="InterPro" id="IPR017819">
    <property type="entry name" value="Plasmid_partition_RepB"/>
</dbReference>
<keyword evidence="3" id="KW-0614">Plasmid</keyword>
<dbReference type="InterPro" id="IPR011111">
    <property type="entry name" value="Plasmid_RepB"/>
</dbReference>
<feature type="domain" description="ParB-like N-terminal" evidence="2">
    <location>
        <begin position="51"/>
        <end position="142"/>
    </location>
</feature>
<dbReference type="CDD" id="cd16405">
    <property type="entry name" value="RepB_like_N"/>
    <property type="match status" value="1"/>
</dbReference>
<name>A0ABY5WR98_9RHOB</name>
<dbReference type="Gene3D" id="1.10.10.2830">
    <property type="match status" value="1"/>
</dbReference>
<evidence type="ECO:0000313" key="3">
    <source>
        <dbReference type="EMBL" id="UWQ43894.1"/>
    </source>
</evidence>
<dbReference type="NCBIfam" id="TIGR03454">
    <property type="entry name" value="partition_RepB"/>
    <property type="match status" value="1"/>
</dbReference>
<comment type="similarity">
    <text evidence="1">Belongs to the ParB family.</text>
</comment>
<proteinExistence type="inferred from homology"/>
<dbReference type="Pfam" id="PF07506">
    <property type="entry name" value="RepB"/>
    <property type="match status" value="1"/>
</dbReference>
<dbReference type="EMBL" id="CP081056">
    <property type="protein sequence ID" value="UWQ43894.1"/>
    <property type="molecule type" value="Genomic_DNA"/>
</dbReference>
<dbReference type="Proteomes" id="UP001058514">
    <property type="component" value="Plasmid unnamed5"/>
</dbReference>
<dbReference type="SUPFAM" id="SSF109709">
    <property type="entry name" value="KorB DNA-binding domain-like"/>
    <property type="match status" value="1"/>
</dbReference>
<dbReference type="Gene3D" id="3.90.1530.30">
    <property type="match status" value="1"/>
</dbReference>
<dbReference type="SMART" id="SM00470">
    <property type="entry name" value="ParB"/>
    <property type="match status" value="1"/>
</dbReference>
<sequence length="338" mass="36399">MTSSKKSRLSMLDSLAAAGAPVAAPAPAASMMSSNRALRSARDAVDSHRVWDLEPHQIEDTRIHDRLDPADVIDLRDAIEANGQTVPILVRRHPTEADRYLLVYGRRRLEAIRSSDKVSKVRALVASLDDDAAVRAQISENMARRDLSFIEKALFAQELVENGFGNQSQVAEVLTVTKSSVSMAIAIAEAIGPGLIRAIGPAQGIGRPRWDALAKAIEETGADRDALIRIAEKEYTRFAVDAVTEGSDAAPGDPSVMAFEAVFSAVAPAPAPTAKPAKKARTLTQPLTVDGRRSATLRRTAKGLSLELPGGGFADWLEAEAQNVIEELHARWQSRGEE</sequence>
<evidence type="ECO:0000313" key="4">
    <source>
        <dbReference type="Proteomes" id="UP001058514"/>
    </source>
</evidence>
<dbReference type="PANTHER" id="PTHR33375:SF1">
    <property type="entry name" value="CHROMOSOME-PARTITIONING PROTEIN PARB-RELATED"/>
    <property type="match status" value="1"/>
</dbReference>
<dbReference type="InterPro" id="IPR050336">
    <property type="entry name" value="Chromosome_partition/occlusion"/>
</dbReference>
<geneLocation type="plasmid" evidence="3 4">
    <name>unnamed5</name>
</geneLocation>
<evidence type="ECO:0000256" key="1">
    <source>
        <dbReference type="ARBA" id="ARBA00006295"/>
    </source>
</evidence>
<dbReference type="Pfam" id="PF02195">
    <property type="entry name" value="ParB_N"/>
    <property type="match status" value="1"/>
</dbReference>
<accession>A0ABY5WR98</accession>
<dbReference type="PANTHER" id="PTHR33375">
    <property type="entry name" value="CHROMOSOME-PARTITIONING PROTEIN PARB-RELATED"/>
    <property type="match status" value="1"/>
</dbReference>